<name>A0A1T3DPT5_9FLAO</name>
<reference evidence="2 4" key="1">
    <citation type="submission" date="2016-02" db="EMBL/GenBank/DDBJ databases">
        <authorList>
            <person name="Nicholson A.C."/>
            <person name="Humrighouse B.W."/>
            <person name="Loparev V."/>
            <person name="Emery B."/>
            <person name="Graziano J."/>
            <person name="McQuiston J.R."/>
        </authorList>
    </citation>
    <scope>NUCLEOTIDE SEQUENCE [LARGE SCALE GENOMIC DNA]</scope>
    <source>
        <strain evidence="2 4">E6809</strain>
    </source>
</reference>
<gene>
    <name evidence="2" type="ORF">AYC66_15000</name>
    <name evidence="3" type="ORF">BAY09_15945</name>
</gene>
<dbReference type="EMBL" id="MAHS01000003">
    <property type="protein sequence ID" value="OPB52755.1"/>
    <property type="molecule type" value="Genomic_DNA"/>
</dbReference>
<keyword evidence="1" id="KW-1133">Transmembrane helix</keyword>
<reference evidence="3" key="2">
    <citation type="submission" date="2016-06" db="EMBL/GenBank/DDBJ databases">
        <authorList>
            <person name="Nicholson A.C."/>
        </authorList>
    </citation>
    <scope>NUCLEOTIDE SEQUENCE [LARGE SCALE GENOMIC DNA]</scope>
    <source>
        <strain evidence="3">E6809</strain>
    </source>
</reference>
<protein>
    <submittedName>
        <fullName evidence="3">Uncharacterized protein</fullName>
    </submittedName>
</protein>
<evidence type="ECO:0000313" key="4">
    <source>
        <dbReference type="Proteomes" id="UP000189738"/>
    </source>
</evidence>
<proteinExistence type="predicted"/>
<accession>A0A1T3DPT5</accession>
<organism evidence="3">
    <name type="scientific">Elizabethkingia anophelis</name>
    <dbReference type="NCBI Taxonomy" id="1117645"/>
    <lineage>
        <taxon>Bacteria</taxon>
        <taxon>Pseudomonadati</taxon>
        <taxon>Bacteroidota</taxon>
        <taxon>Flavobacteriia</taxon>
        <taxon>Flavobacteriales</taxon>
        <taxon>Weeksellaceae</taxon>
        <taxon>Elizabethkingia</taxon>
    </lineage>
</organism>
<evidence type="ECO:0000313" key="3">
    <source>
        <dbReference type="EMBL" id="OPB52755.1"/>
    </source>
</evidence>
<feature type="transmembrane region" description="Helical" evidence="1">
    <location>
        <begin position="6"/>
        <end position="25"/>
    </location>
</feature>
<dbReference type="AlphaFoldDB" id="A0A1T3DPT5"/>
<keyword evidence="1" id="KW-0472">Membrane</keyword>
<dbReference type="EMBL" id="CP014339">
    <property type="protein sequence ID" value="AQX52797.1"/>
    <property type="molecule type" value="Genomic_DNA"/>
</dbReference>
<keyword evidence="1" id="KW-0812">Transmembrane</keyword>
<sequence length="130" mass="15036">MVIIIMGISAIIVFFIISFLFKKIIASNFKMHFKDKQAIISSKNINLVILYENIEKLEIRNNTDYSYLLFLEKNGKKTKIFVGMANLGLKTSTILTPADQLDIFFGKPDFEKKTYFKKSMEYILYTALPS</sequence>
<evidence type="ECO:0000256" key="1">
    <source>
        <dbReference type="SAM" id="Phobius"/>
    </source>
</evidence>
<evidence type="ECO:0000313" key="2">
    <source>
        <dbReference type="EMBL" id="AQX52797.1"/>
    </source>
</evidence>
<dbReference type="Proteomes" id="UP000189738">
    <property type="component" value="Chromosome"/>
</dbReference>